<gene>
    <name evidence="1" type="ORF">Clacol_010472</name>
</gene>
<protein>
    <submittedName>
        <fullName evidence="1">Uncharacterized protein</fullName>
    </submittedName>
</protein>
<comment type="caution">
    <text evidence="1">The sequence shown here is derived from an EMBL/GenBank/DDBJ whole genome shotgun (WGS) entry which is preliminary data.</text>
</comment>
<dbReference type="Proteomes" id="UP001050691">
    <property type="component" value="Unassembled WGS sequence"/>
</dbReference>
<dbReference type="SUPFAM" id="SSF52047">
    <property type="entry name" value="RNI-like"/>
    <property type="match status" value="1"/>
</dbReference>
<organism evidence="1 2">
    <name type="scientific">Clathrus columnatus</name>
    <dbReference type="NCBI Taxonomy" id="1419009"/>
    <lineage>
        <taxon>Eukaryota</taxon>
        <taxon>Fungi</taxon>
        <taxon>Dikarya</taxon>
        <taxon>Basidiomycota</taxon>
        <taxon>Agaricomycotina</taxon>
        <taxon>Agaricomycetes</taxon>
        <taxon>Phallomycetidae</taxon>
        <taxon>Phallales</taxon>
        <taxon>Clathraceae</taxon>
        <taxon>Clathrus</taxon>
    </lineage>
</organism>
<dbReference type="EMBL" id="BPWL01000013">
    <property type="protein sequence ID" value="GJJ16192.1"/>
    <property type="molecule type" value="Genomic_DNA"/>
</dbReference>
<keyword evidence="2" id="KW-1185">Reference proteome</keyword>
<name>A0AAV5AQT9_9AGAM</name>
<accession>A0AAV5AQT9</accession>
<evidence type="ECO:0000313" key="2">
    <source>
        <dbReference type="Proteomes" id="UP001050691"/>
    </source>
</evidence>
<dbReference type="AlphaFoldDB" id="A0AAV5AQT9"/>
<sequence>MQVYIDRLDNIAAPGQFRELRWLRLTYTTRSISLFTLLKTLQNLPNLQVLHLFPPAKKNSNLKRDKDEYVITLNELTALISSCPILHLINAPKLSYINVLTTYTSIEDTYGHLCGFDFSRITHIRSEIIRGSVNPYIIGNPTYEWEDFKDTLWSSSGQYRYNGNLAWVHDEFPTSYPQNQFRLSFRERRAERSPDLISTFVLYLKKATNLEEITFTGLDLSSLNSANLDSLSHVLRWATSVRTLTILWGNSLKDLCNFLSDKDVLPRLERLRYSAGFDEADMDHSYIPSCLKNLVKERSGRFLGVELSNFASIHPQGFGQMGNLGLQVIQRGDKLCITIVPEKKSELTEIRGVKFVGSDSVRT</sequence>
<evidence type="ECO:0000313" key="1">
    <source>
        <dbReference type="EMBL" id="GJJ16192.1"/>
    </source>
</evidence>
<proteinExistence type="predicted"/>
<reference evidence="1" key="1">
    <citation type="submission" date="2021-10" db="EMBL/GenBank/DDBJ databases">
        <title>De novo Genome Assembly of Clathrus columnatus (Basidiomycota, Fungi) Using Illumina and Nanopore Sequence Data.</title>
        <authorList>
            <person name="Ogiso-Tanaka E."/>
            <person name="Itagaki H."/>
            <person name="Hosoya T."/>
            <person name="Hosaka K."/>
        </authorList>
    </citation>
    <scope>NUCLEOTIDE SEQUENCE</scope>
    <source>
        <strain evidence="1">MO-923</strain>
    </source>
</reference>